<keyword evidence="3" id="KW-0808">Transferase</keyword>
<dbReference type="PANTHER" id="PTHR32385:SF20">
    <property type="entry name" value="MANNOSYL PHOSPHORYLINOSITOL CERAMIDE SYNTHASE CSH1-RELATED"/>
    <property type="match status" value="1"/>
</dbReference>
<dbReference type="STRING" id="857566.A0A1E3PLR7"/>
<dbReference type="InterPro" id="IPR007577">
    <property type="entry name" value="GlycoTrfase_DXD_sugar-bd_CS"/>
</dbReference>
<evidence type="ECO:0000256" key="1">
    <source>
        <dbReference type="ARBA" id="ARBA00004370"/>
    </source>
</evidence>
<evidence type="ECO:0000256" key="5">
    <source>
        <dbReference type="ARBA" id="ARBA00022989"/>
    </source>
</evidence>
<feature type="transmembrane region" description="Helical" evidence="7">
    <location>
        <begin position="7"/>
        <end position="31"/>
    </location>
</feature>
<dbReference type="GO" id="GO:0016020">
    <property type="term" value="C:membrane"/>
    <property type="evidence" value="ECO:0007669"/>
    <property type="project" value="UniProtKB-SubCell"/>
</dbReference>
<protein>
    <recommendedName>
        <fullName evidence="10">Mannosyl phosphorylinositol ceramide synthase SUR1</fullName>
    </recommendedName>
</protein>
<dbReference type="OrthoDB" id="3647at2759"/>
<dbReference type="EMBL" id="KV454409">
    <property type="protein sequence ID" value="ODQ66134.1"/>
    <property type="molecule type" value="Genomic_DNA"/>
</dbReference>
<organism evidence="8 9">
    <name type="scientific">Nadsonia fulvescens var. elongata DSM 6958</name>
    <dbReference type="NCBI Taxonomy" id="857566"/>
    <lineage>
        <taxon>Eukaryota</taxon>
        <taxon>Fungi</taxon>
        <taxon>Dikarya</taxon>
        <taxon>Ascomycota</taxon>
        <taxon>Saccharomycotina</taxon>
        <taxon>Dipodascomycetes</taxon>
        <taxon>Dipodascales</taxon>
        <taxon>Dipodascales incertae sedis</taxon>
        <taxon>Nadsonia</taxon>
    </lineage>
</organism>
<dbReference type="InterPro" id="IPR029044">
    <property type="entry name" value="Nucleotide-diphossugar_trans"/>
</dbReference>
<reference evidence="8 9" key="1">
    <citation type="journal article" date="2016" name="Proc. Natl. Acad. Sci. U.S.A.">
        <title>Comparative genomics of biotechnologically important yeasts.</title>
        <authorList>
            <person name="Riley R."/>
            <person name="Haridas S."/>
            <person name="Wolfe K.H."/>
            <person name="Lopes M.R."/>
            <person name="Hittinger C.T."/>
            <person name="Goeker M."/>
            <person name="Salamov A.A."/>
            <person name="Wisecaver J.H."/>
            <person name="Long T.M."/>
            <person name="Calvey C.H."/>
            <person name="Aerts A.L."/>
            <person name="Barry K.W."/>
            <person name="Choi C."/>
            <person name="Clum A."/>
            <person name="Coughlan A.Y."/>
            <person name="Deshpande S."/>
            <person name="Douglass A.P."/>
            <person name="Hanson S.J."/>
            <person name="Klenk H.-P."/>
            <person name="LaButti K.M."/>
            <person name="Lapidus A."/>
            <person name="Lindquist E.A."/>
            <person name="Lipzen A.M."/>
            <person name="Meier-Kolthoff J.P."/>
            <person name="Ohm R.A."/>
            <person name="Otillar R.P."/>
            <person name="Pangilinan J.L."/>
            <person name="Peng Y."/>
            <person name="Rokas A."/>
            <person name="Rosa C.A."/>
            <person name="Scheuner C."/>
            <person name="Sibirny A.A."/>
            <person name="Slot J.C."/>
            <person name="Stielow J.B."/>
            <person name="Sun H."/>
            <person name="Kurtzman C.P."/>
            <person name="Blackwell M."/>
            <person name="Grigoriev I.V."/>
            <person name="Jeffries T.W."/>
        </authorList>
    </citation>
    <scope>NUCLEOTIDE SEQUENCE [LARGE SCALE GENOMIC DNA]</scope>
    <source>
        <strain evidence="8 9">DSM 6958</strain>
    </source>
</reference>
<accession>A0A1E3PLR7</accession>
<dbReference type="SUPFAM" id="SSF53448">
    <property type="entry name" value="Nucleotide-diphospho-sugar transferases"/>
    <property type="match status" value="1"/>
</dbReference>
<comment type="similarity">
    <text evidence="2">Belongs to the glycosyltransferase 32 family.</text>
</comment>
<keyword evidence="6 7" id="KW-0472">Membrane</keyword>
<dbReference type="Gene3D" id="3.90.550.20">
    <property type="match status" value="1"/>
</dbReference>
<evidence type="ECO:0000256" key="7">
    <source>
        <dbReference type="SAM" id="Phobius"/>
    </source>
</evidence>
<dbReference type="Proteomes" id="UP000095009">
    <property type="component" value="Unassembled WGS sequence"/>
</dbReference>
<dbReference type="Pfam" id="PF04488">
    <property type="entry name" value="Gly_transf_sug"/>
    <property type="match status" value="1"/>
</dbReference>
<feature type="transmembrane region" description="Helical" evidence="7">
    <location>
        <begin position="282"/>
        <end position="308"/>
    </location>
</feature>
<evidence type="ECO:0000256" key="2">
    <source>
        <dbReference type="ARBA" id="ARBA00009003"/>
    </source>
</evidence>
<dbReference type="GO" id="GO:0000030">
    <property type="term" value="F:mannosyltransferase activity"/>
    <property type="evidence" value="ECO:0007669"/>
    <property type="project" value="TreeGrafter"/>
</dbReference>
<evidence type="ECO:0000256" key="4">
    <source>
        <dbReference type="ARBA" id="ARBA00022692"/>
    </source>
</evidence>
<dbReference type="FunFam" id="3.90.550.20:FF:000005">
    <property type="entry name" value="Unplaced genomic scaffold supercont1.17, whole genome shotgun sequence"/>
    <property type="match status" value="1"/>
</dbReference>
<evidence type="ECO:0000313" key="8">
    <source>
        <dbReference type="EMBL" id="ODQ66134.1"/>
    </source>
</evidence>
<sequence length="397" mass="46227">MKKELKALLIVNGIFVFIAICYLFDLITLLYDDSSRYAITSLEIDAALSNSSTIPGQSGDNNKQTPQPLIPKIIHQTYKTDIIPEDWLVAQKSCKNLHPDYEYRLWTDETSRQFIKEHYDWFLETFDNYPMPIMRADAIRYFVLYHFGGIYIDLDDGCQRSLDPLLQFRAFLRKTDPTGISNDVMGSVPHHPFFKKTIDSLKKYNHSWLIPYVTIMYSTGPLFLSVILKQYNRWGNPIADQVKVLVKPFYKGNADKSFFFYAPGSSWHLGDAKFIFSMGKHWFLAALFGTALVLGFFYLQYLAFARLLNSKYFKLYKRTIGRGIRNRLVRFRLLRRLVNLLGISLTESKKNEFNGAFGDIDSGLLADYDNDNFNIDDDYEMEDDFTDKPIRNRDMIV</sequence>
<name>A0A1E3PLR7_9ASCO</name>
<dbReference type="PANTHER" id="PTHR32385">
    <property type="entry name" value="MANNOSYL PHOSPHORYLINOSITOL CERAMIDE SYNTHASE"/>
    <property type="match status" value="1"/>
</dbReference>
<evidence type="ECO:0000313" key="9">
    <source>
        <dbReference type="Proteomes" id="UP000095009"/>
    </source>
</evidence>
<dbReference type="AlphaFoldDB" id="A0A1E3PLR7"/>
<proteinExistence type="inferred from homology"/>
<evidence type="ECO:0000256" key="3">
    <source>
        <dbReference type="ARBA" id="ARBA00022679"/>
    </source>
</evidence>
<keyword evidence="4 7" id="KW-0812">Transmembrane</keyword>
<evidence type="ECO:0000256" key="6">
    <source>
        <dbReference type="ARBA" id="ARBA00023136"/>
    </source>
</evidence>
<dbReference type="InterPro" id="IPR051706">
    <property type="entry name" value="Glycosyltransferase_domain"/>
</dbReference>
<gene>
    <name evidence="8" type="ORF">NADFUDRAFT_46663</name>
</gene>
<keyword evidence="5 7" id="KW-1133">Transmembrane helix</keyword>
<keyword evidence="9" id="KW-1185">Reference proteome</keyword>
<evidence type="ECO:0008006" key="10">
    <source>
        <dbReference type="Google" id="ProtNLM"/>
    </source>
</evidence>
<dbReference type="GO" id="GO:0051999">
    <property type="term" value="P:mannosyl-inositol phosphorylceramide biosynthetic process"/>
    <property type="evidence" value="ECO:0007669"/>
    <property type="project" value="TreeGrafter"/>
</dbReference>
<comment type="subcellular location">
    <subcellularLocation>
        <location evidence="1">Membrane</location>
    </subcellularLocation>
</comment>